<name>A0A2U1QHQ8_ARTAN</name>
<protein>
    <submittedName>
        <fullName evidence="2">Uncharacterized protein</fullName>
    </submittedName>
</protein>
<organism evidence="2 3">
    <name type="scientific">Artemisia annua</name>
    <name type="common">Sweet wormwood</name>
    <dbReference type="NCBI Taxonomy" id="35608"/>
    <lineage>
        <taxon>Eukaryota</taxon>
        <taxon>Viridiplantae</taxon>
        <taxon>Streptophyta</taxon>
        <taxon>Embryophyta</taxon>
        <taxon>Tracheophyta</taxon>
        <taxon>Spermatophyta</taxon>
        <taxon>Magnoliopsida</taxon>
        <taxon>eudicotyledons</taxon>
        <taxon>Gunneridae</taxon>
        <taxon>Pentapetalae</taxon>
        <taxon>asterids</taxon>
        <taxon>campanulids</taxon>
        <taxon>Asterales</taxon>
        <taxon>Asteraceae</taxon>
        <taxon>Asteroideae</taxon>
        <taxon>Anthemideae</taxon>
        <taxon>Artemisiinae</taxon>
        <taxon>Artemisia</taxon>
    </lineage>
</organism>
<dbReference type="Proteomes" id="UP000245207">
    <property type="component" value="Unassembled WGS sequence"/>
</dbReference>
<dbReference type="AlphaFoldDB" id="A0A2U1QHQ8"/>
<feature type="signal peptide" evidence="1">
    <location>
        <begin position="1"/>
        <end position="19"/>
    </location>
</feature>
<sequence length="145" mass="15923">MNNMYAMVLFLVIMSTSSTLCVSSNNDGDHDIFMVTDDQTTMHDAGIGMSKADPVQIEKFLLEDGKVLTLSRKSPPGRNCIYVDQPCGMLDKCCDGLWCDGVVWGTCHPKICAGKGATCSPGQPECCSPYKCEYVYTEFPFGYCQ</sequence>
<gene>
    <name evidence="2" type="ORF">CTI12_AA013970</name>
</gene>
<accession>A0A2U1QHQ8</accession>
<keyword evidence="3" id="KW-1185">Reference proteome</keyword>
<evidence type="ECO:0000313" key="2">
    <source>
        <dbReference type="EMBL" id="PWA97534.1"/>
    </source>
</evidence>
<dbReference type="OrthoDB" id="6062227at2759"/>
<feature type="chain" id="PRO_5015675218" evidence="1">
    <location>
        <begin position="20"/>
        <end position="145"/>
    </location>
</feature>
<dbReference type="EMBL" id="PKPP01000117">
    <property type="protein sequence ID" value="PWA97534.1"/>
    <property type="molecule type" value="Genomic_DNA"/>
</dbReference>
<keyword evidence="1" id="KW-0732">Signal</keyword>
<evidence type="ECO:0000313" key="3">
    <source>
        <dbReference type="Proteomes" id="UP000245207"/>
    </source>
</evidence>
<evidence type="ECO:0000256" key="1">
    <source>
        <dbReference type="SAM" id="SignalP"/>
    </source>
</evidence>
<proteinExistence type="predicted"/>
<reference evidence="2 3" key="1">
    <citation type="journal article" date="2018" name="Mol. Plant">
        <title>The genome of Artemisia annua provides insight into the evolution of Asteraceae family and artemisinin biosynthesis.</title>
        <authorList>
            <person name="Shen Q."/>
            <person name="Zhang L."/>
            <person name="Liao Z."/>
            <person name="Wang S."/>
            <person name="Yan T."/>
            <person name="Shi P."/>
            <person name="Liu M."/>
            <person name="Fu X."/>
            <person name="Pan Q."/>
            <person name="Wang Y."/>
            <person name="Lv Z."/>
            <person name="Lu X."/>
            <person name="Zhang F."/>
            <person name="Jiang W."/>
            <person name="Ma Y."/>
            <person name="Chen M."/>
            <person name="Hao X."/>
            <person name="Li L."/>
            <person name="Tang Y."/>
            <person name="Lv G."/>
            <person name="Zhou Y."/>
            <person name="Sun X."/>
            <person name="Brodelius P.E."/>
            <person name="Rose J.K.C."/>
            <person name="Tang K."/>
        </authorList>
    </citation>
    <scope>NUCLEOTIDE SEQUENCE [LARGE SCALE GENOMIC DNA]</scope>
    <source>
        <strain evidence="3">cv. Huhao1</strain>
        <tissue evidence="2">Leaf</tissue>
    </source>
</reference>
<comment type="caution">
    <text evidence="2">The sequence shown here is derived from an EMBL/GenBank/DDBJ whole genome shotgun (WGS) entry which is preliminary data.</text>
</comment>